<name>A0A068Y0T0_ECHMU</name>
<keyword evidence="5" id="KW-0527">Neuropeptide</keyword>
<keyword evidence="4" id="KW-0812">Transmembrane</keyword>
<dbReference type="GO" id="GO:0007218">
    <property type="term" value="P:neuropeptide signaling pathway"/>
    <property type="evidence" value="ECO:0007669"/>
    <property type="project" value="UniProtKB-KW"/>
</dbReference>
<evidence type="ECO:0000256" key="3">
    <source>
        <dbReference type="ARBA" id="ARBA00022525"/>
    </source>
</evidence>
<evidence type="ECO:0000256" key="4">
    <source>
        <dbReference type="SAM" id="Phobius"/>
    </source>
</evidence>
<dbReference type="Pfam" id="PF00159">
    <property type="entry name" value="Hormone_3"/>
    <property type="match status" value="1"/>
</dbReference>
<keyword evidence="4" id="KW-1133">Transmembrane helix</keyword>
<gene>
    <name evidence="5" type="ORF">EmuJ_001194600</name>
</gene>
<accession>A0A068Y0T0</accession>
<organism evidence="5 6">
    <name type="scientific">Echinococcus multilocularis</name>
    <name type="common">Fox tapeworm</name>
    <dbReference type="NCBI Taxonomy" id="6211"/>
    <lineage>
        <taxon>Eukaryota</taxon>
        <taxon>Metazoa</taxon>
        <taxon>Spiralia</taxon>
        <taxon>Lophotrochozoa</taxon>
        <taxon>Platyhelminthes</taxon>
        <taxon>Cestoda</taxon>
        <taxon>Eucestoda</taxon>
        <taxon>Cyclophyllidea</taxon>
        <taxon>Taeniidae</taxon>
        <taxon>Echinococcus</taxon>
    </lineage>
</organism>
<evidence type="ECO:0000313" key="5">
    <source>
        <dbReference type="EMBL" id="CDS35983.1"/>
    </source>
</evidence>
<dbReference type="InterPro" id="IPR001955">
    <property type="entry name" value="Pancreatic_hormone-like"/>
</dbReference>
<dbReference type="GO" id="GO:0005576">
    <property type="term" value="C:extracellular region"/>
    <property type="evidence" value="ECO:0007669"/>
    <property type="project" value="UniProtKB-SubCell"/>
</dbReference>
<dbReference type="EMBL" id="LN902841">
    <property type="protein sequence ID" value="CDS35983.1"/>
    <property type="molecule type" value="Genomic_DNA"/>
</dbReference>
<keyword evidence="6" id="KW-1185">Reference proteome</keyword>
<dbReference type="GO" id="GO:0005179">
    <property type="term" value="F:hormone activity"/>
    <property type="evidence" value="ECO:0007669"/>
    <property type="project" value="InterPro"/>
</dbReference>
<evidence type="ECO:0000256" key="2">
    <source>
        <dbReference type="ARBA" id="ARBA00010022"/>
    </source>
</evidence>
<comment type="similarity">
    <text evidence="2">Belongs to the NPY family.</text>
</comment>
<comment type="subcellular location">
    <subcellularLocation>
        <location evidence="1">Secreted</location>
    </subcellularLocation>
</comment>
<evidence type="ECO:0000256" key="1">
    <source>
        <dbReference type="ARBA" id="ARBA00004613"/>
    </source>
</evidence>
<dbReference type="AlphaFoldDB" id="A0A068Y0T0"/>
<sequence>MVKKVTLVSNPMRPISWCGMACLVIIVLSYVSKGEAHFDRASVEEILPSKSGPAEARKQIFRNVREFRRYLQRLDEWLAITGRPRFG</sequence>
<reference evidence="5" key="2">
    <citation type="submission" date="2015-11" db="EMBL/GenBank/DDBJ databases">
        <authorList>
            <person name="Zhang Y."/>
            <person name="Guo Z."/>
        </authorList>
    </citation>
    <scope>NUCLEOTIDE SEQUENCE</scope>
</reference>
<feature type="transmembrane region" description="Helical" evidence="4">
    <location>
        <begin position="12"/>
        <end position="31"/>
    </location>
</feature>
<proteinExistence type="inferred from homology"/>
<keyword evidence="4" id="KW-0472">Membrane</keyword>
<protein>
    <submittedName>
        <fullName evidence="5">Neuropeptide</fullName>
    </submittedName>
</protein>
<evidence type="ECO:0000313" key="6">
    <source>
        <dbReference type="Proteomes" id="UP000017246"/>
    </source>
</evidence>
<dbReference type="Proteomes" id="UP000017246">
    <property type="component" value="Unassembled WGS sequence"/>
</dbReference>
<keyword evidence="3" id="KW-0964">Secreted</keyword>
<dbReference type="PROSITE" id="PS50276">
    <property type="entry name" value="PANCREATIC_HORMONE_2"/>
    <property type="match status" value="1"/>
</dbReference>
<dbReference type="OrthoDB" id="6276788at2759"/>
<reference evidence="5" key="1">
    <citation type="journal article" date="2013" name="Nature">
        <title>The genomes of four tapeworm species reveal adaptations to parasitism.</title>
        <authorList>
            <person name="Tsai I.J."/>
            <person name="Zarowiecki M."/>
            <person name="Holroyd N."/>
            <person name="Garciarrubio A."/>
            <person name="Sanchez-Flores A."/>
            <person name="Brooks K.L."/>
            <person name="Tracey A."/>
            <person name="Bobes R.J."/>
            <person name="Fragoso G."/>
            <person name="Sciutto E."/>
            <person name="Aslett M."/>
            <person name="Beasley H."/>
            <person name="Bennett H.M."/>
            <person name="Cai J."/>
            <person name="Camicia F."/>
            <person name="Clark R."/>
            <person name="Cucher M."/>
            <person name="De Silva N."/>
            <person name="Day T.A."/>
            <person name="Deplazes P."/>
            <person name="Estrada K."/>
            <person name="Fernandez C."/>
            <person name="Holland P.W."/>
            <person name="Hou J."/>
            <person name="Hu S."/>
            <person name="Huckvale T."/>
            <person name="Hung S.S."/>
            <person name="Kamenetzky L."/>
            <person name="Keane J.A."/>
            <person name="Kiss F."/>
            <person name="Koziol U."/>
            <person name="Lambert O."/>
            <person name="Liu K."/>
            <person name="Luo X."/>
            <person name="Luo Y."/>
            <person name="Macchiaroli N."/>
            <person name="Nichol S."/>
            <person name="Paps J."/>
            <person name="Parkinson J."/>
            <person name="Pouchkina-Stantcheva N."/>
            <person name="Riddiford N."/>
            <person name="Rosenzvit M."/>
            <person name="Salinas G."/>
            <person name="Wasmuth J.D."/>
            <person name="Zamanian M."/>
            <person name="Zheng Y."/>
            <person name="Cai X."/>
            <person name="Soberon X."/>
            <person name="Olson P.D."/>
            <person name="Laclette J.P."/>
            <person name="Brehm K."/>
            <person name="Berriman M."/>
            <person name="Garciarrubio A."/>
            <person name="Bobes R.J."/>
            <person name="Fragoso G."/>
            <person name="Sanchez-Flores A."/>
            <person name="Estrada K."/>
            <person name="Cevallos M.A."/>
            <person name="Morett E."/>
            <person name="Gonzalez V."/>
            <person name="Portillo T."/>
            <person name="Ochoa-Leyva A."/>
            <person name="Jose M.V."/>
            <person name="Sciutto E."/>
            <person name="Landa A."/>
            <person name="Jimenez L."/>
            <person name="Valdes V."/>
            <person name="Carrero J.C."/>
            <person name="Larralde C."/>
            <person name="Morales-Montor J."/>
            <person name="Limon-Lason J."/>
            <person name="Soberon X."/>
            <person name="Laclette J.P."/>
        </authorList>
    </citation>
    <scope>NUCLEOTIDE SEQUENCE [LARGE SCALE GENOMIC DNA]</scope>
</reference>